<evidence type="ECO:0000256" key="1">
    <source>
        <dbReference type="ARBA" id="ARBA00022679"/>
    </source>
</evidence>
<dbReference type="GO" id="GO:0017148">
    <property type="term" value="P:negative regulation of translation"/>
    <property type="evidence" value="ECO:0007669"/>
    <property type="project" value="UniProtKB-KW"/>
</dbReference>
<feature type="compositionally biased region" description="Basic and acidic residues" evidence="8">
    <location>
        <begin position="448"/>
        <end position="457"/>
    </location>
</feature>
<dbReference type="SUPFAM" id="SSF56112">
    <property type="entry name" value="Protein kinase-like (PK-like)"/>
    <property type="match status" value="1"/>
</dbReference>
<evidence type="ECO:0000256" key="7">
    <source>
        <dbReference type="PROSITE-ProRule" id="PRU10141"/>
    </source>
</evidence>
<organism evidence="10 11">
    <name type="scientific">Pseudo-nitzschia multistriata</name>
    <dbReference type="NCBI Taxonomy" id="183589"/>
    <lineage>
        <taxon>Eukaryota</taxon>
        <taxon>Sar</taxon>
        <taxon>Stramenopiles</taxon>
        <taxon>Ochrophyta</taxon>
        <taxon>Bacillariophyta</taxon>
        <taxon>Bacillariophyceae</taxon>
        <taxon>Bacillariophycidae</taxon>
        <taxon>Bacillariales</taxon>
        <taxon>Bacillariaceae</taxon>
        <taxon>Pseudo-nitzschia</taxon>
    </lineage>
</organism>
<keyword evidence="4 7" id="KW-0067">ATP-binding</keyword>
<keyword evidence="1" id="KW-0808">Transferase</keyword>
<dbReference type="GO" id="GO:0005634">
    <property type="term" value="C:nucleus"/>
    <property type="evidence" value="ECO:0007669"/>
    <property type="project" value="TreeGrafter"/>
</dbReference>
<evidence type="ECO:0000256" key="5">
    <source>
        <dbReference type="ARBA" id="ARBA00023193"/>
    </source>
</evidence>
<feature type="compositionally biased region" description="Low complexity" evidence="8">
    <location>
        <begin position="753"/>
        <end position="766"/>
    </location>
</feature>
<proteinExistence type="inferred from homology"/>
<evidence type="ECO:0000313" key="11">
    <source>
        <dbReference type="Proteomes" id="UP000291116"/>
    </source>
</evidence>
<dbReference type="EMBL" id="CAACVS010000663">
    <property type="protein sequence ID" value="VEU44755.1"/>
    <property type="molecule type" value="Genomic_DNA"/>
</dbReference>
<feature type="compositionally biased region" description="Polar residues" evidence="8">
    <location>
        <begin position="305"/>
        <end position="321"/>
    </location>
</feature>
<evidence type="ECO:0000259" key="9">
    <source>
        <dbReference type="PROSITE" id="PS50011"/>
    </source>
</evidence>
<dbReference type="PROSITE" id="PS50011">
    <property type="entry name" value="PROTEIN_KINASE_DOM"/>
    <property type="match status" value="1"/>
</dbReference>
<feature type="region of interest" description="Disordered" evidence="8">
    <location>
        <begin position="196"/>
        <end position="342"/>
    </location>
</feature>
<name>A0A448ZRT4_9STRA</name>
<evidence type="ECO:0000256" key="4">
    <source>
        <dbReference type="ARBA" id="ARBA00022840"/>
    </source>
</evidence>
<evidence type="ECO:0000256" key="3">
    <source>
        <dbReference type="ARBA" id="ARBA00022777"/>
    </source>
</evidence>
<dbReference type="Gene3D" id="3.30.200.20">
    <property type="entry name" value="Phosphorylase Kinase, domain 1"/>
    <property type="match status" value="1"/>
</dbReference>
<sequence>MITEVPTSSFPETEGSSTRKPRAAQQQQHSINITSIGHLNSYRSPSPFGSALKTPLKSGSIMRTRSLDDHHQEQQKQINCNPPLSQDIEMTGNSFCEGGSASSCCNDDKDEGTTVATALHSSFDISLLRGGGASCSSGDLTLFENGLDEEEGDSQVIIHTRNSCFDPGDLTPSAKSDSIHHHYQKLRQPKLSSAKEVSYIDLKPPATVRKPKISAKSRKDRRRSSDTATTVGTHLSTGSFAFPMSKTPARTPGRPLRHGKNTNARTPGKPAGLHRSPAPSSTAKRRRDPLAHPARLSPMRRYGTLSPSSCAATPAANTPTKSQPPPPFSLSHPAALAGKGGADKIRSLSTQTPIHQNLSSDPHGAFLKKLPYHTGTAAGATPLETTFEVDGDSVDTNSPARFRFTSFPASLPRVHHANHYPRSTPPVCPGSVRKRMSFDTEEENANTEDAKNTATEHIDDEIENDPVGLNYSIHDAVNQSKDDDGTHNTSLSSLSVDGGHHQHLPHLPHQHPPHFASVPMKNLLLFPGEQDDENRQNELGTNMFGYSDDEEDDVSSKFVGEDIRTSASPDQEGTVRRTRLNFNVFLSPSSDKKNLENSQENGFGGDRQIQLMSNADLSRPYDPQNPIHSFHSSLSSHTQINASAHTNEENLMVGTSSSSMSPPRASVVKNVNSNANSLPSTPREVHLHFPPESECSPILGVPKHDFVEPPSCSRALMLNRQQLETISSVRKNGTSSPIHSASKHLSHQKEDSTSSISSSSESTTTTQKRRLRPMPDMSAFENVKASSTRPADRSIDDNNTATDSRGAGSLTRRERACPPTPQRTPAWANDGGGRPIFPTRKQNSLIMTKVLLSCPSQVLEGRSSLETSVLDEDSKHSGSRNSFSNSCDSINYPNGEDNQNLPEKSTNEDGTTNMDVEKCEQPLGLSTLSTGNAHEERKVTHDQIAAPPKLMRRLPSNPDINAVISFSDDFEILGSLGSGTFADVYKVRQKSDDHLYAVKRNRRQFRGKRDRDVALAEVQSMQRLQSVFATSNASGERNHSENSNNSSSDSKRNCYSLYLLFFYRAWQEDGYFYSQTELCCRDTCRELLDSLRFLWNSAKKKYPRLVKTLPPPSGVEAGSSMDAFGRLVPNLTVWKICHDISAGLSHIHSHGIVHQDIKPSNIFFVTNARFGAMCKIGDFGLAGSIGSSGEGQEGDTRYMPPELLASATRHSSSDIFSLGLTLYEIAMDDHVEMPSEGPRWHQLRSSDEPKLPACRGDNLQRLLQCMTNPDERKRPTADTILENTNVKIAGHEVDTFLQNYIRDVESFDRQEEERLAMERSDDQTPRNDHRSAAVRSPSLSMLLPVAPCMFSPPSSKVIHS</sequence>
<feature type="region of interest" description="Disordered" evidence="8">
    <location>
        <begin position="440"/>
        <end position="516"/>
    </location>
</feature>
<dbReference type="Gene3D" id="1.10.510.10">
    <property type="entry name" value="Transferase(Phosphotransferase) domain 1"/>
    <property type="match status" value="1"/>
</dbReference>
<evidence type="ECO:0000313" key="10">
    <source>
        <dbReference type="EMBL" id="VEU44755.1"/>
    </source>
</evidence>
<accession>A0A448ZRT4</accession>
<evidence type="ECO:0000256" key="6">
    <source>
        <dbReference type="ARBA" id="ARBA00037982"/>
    </source>
</evidence>
<keyword evidence="11" id="KW-1185">Reference proteome</keyword>
<dbReference type="PANTHER" id="PTHR11042">
    <property type="entry name" value="EUKARYOTIC TRANSLATION INITIATION FACTOR 2-ALPHA KINASE EIF2-ALPHA KINASE -RELATED"/>
    <property type="match status" value="1"/>
</dbReference>
<feature type="compositionally biased region" description="Basic residues" evidence="8">
    <location>
        <begin position="209"/>
        <end position="222"/>
    </location>
</feature>
<dbReference type="PANTHER" id="PTHR11042:SF190">
    <property type="entry name" value="MITOSIS INHIBITOR PROTEIN KINASE MIK1"/>
    <property type="match status" value="1"/>
</dbReference>
<feature type="region of interest" description="Disordered" evidence="8">
    <location>
        <begin position="1312"/>
        <end position="1335"/>
    </location>
</feature>
<dbReference type="InterPro" id="IPR008271">
    <property type="entry name" value="Ser/Thr_kinase_AS"/>
</dbReference>
<dbReference type="GO" id="GO:0005524">
    <property type="term" value="F:ATP binding"/>
    <property type="evidence" value="ECO:0007669"/>
    <property type="project" value="UniProtKB-UniRule"/>
</dbReference>
<comment type="similarity">
    <text evidence="6">Belongs to the protein kinase superfamily. Ser/Thr protein kinase family. GCN2 subfamily.</text>
</comment>
<reference evidence="10 11" key="1">
    <citation type="submission" date="2019-01" db="EMBL/GenBank/DDBJ databases">
        <authorList>
            <person name="Ferrante I. M."/>
        </authorList>
    </citation>
    <scope>NUCLEOTIDE SEQUENCE [LARGE SCALE GENOMIC DNA]</scope>
    <source>
        <strain evidence="10 11">B856</strain>
    </source>
</reference>
<feature type="compositionally biased region" description="Basic and acidic residues" evidence="8">
    <location>
        <begin position="1312"/>
        <end position="1331"/>
    </location>
</feature>
<dbReference type="Pfam" id="PF00069">
    <property type="entry name" value="Pkinase"/>
    <property type="match status" value="1"/>
</dbReference>
<keyword evidence="5" id="KW-0652">Protein synthesis inhibitor</keyword>
<feature type="compositionally biased region" description="Polar residues" evidence="8">
    <location>
        <begin position="879"/>
        <end position="914"/>
    </location>
</feature>
<dbReference type="Proteomes" id="UP000291116">
    <property type="component" value="Unassembled WGS sequence"/>
</dbReference>
<keyword evidence="2 7" id="KW-0547">Nucleotide-binding</keyword>
<dbReference type="InterPro" id="IPR000719">
    <property type="entry name" value="Prot_kinase_dom"/>
</dbReference>
<feature type="domain" description="Protein kinase" evidence="9">
    <location>
        <begin position="970"/>
        <end position="1297"/>
    </location>
</feature>
<feature type="binding site" evidence="7">
    <location>
        <position position="999"/>
    </location>
    <ligand>
        <name>ATP</name>
        <dbReference type="ChEBI" id="CHEBI:30616"/>
    </ligand>
</feature>
<feature type="compositionally biased region" description="Basic residues" evidence="8">
    <location>
        <begin position="501"/>
        <end position="512"/>
    </location>
</feature>
<feature type="compositionally biased region" description="Polar residues" evidence="8">
    <location>
        <begin position="729"/>
        <end position="739"/>
    </location>
</feature>
<feature type="region of interest" description="Disordered" evidence="8">
    <location>
        <begin position="868"/>
        <end position="914"/>
    </location>
</feature>
<protein>
    <recommendedName>
        <fullName evidence="9">Protein kinase domain-containing protein</fullName>
    </recommendedName>
</protein>
<feature type="region of interest" description="Disordered" evidence="8">
    <location>
        <begin position="1029"/>
        <end position="1050"/>
    </location>
</feature>
<keyword evidence="3" id="KW-0418">Kinase</keyword>
<dbReference type="InterPro" id="IPR050339">
    <property type="entry name" value="CC_SR_Kinase"/>
</dbReference>
<dbReference type="GO" id="GO:0004672">
    <property type="term" value="F:protein kinase activity"/>
    <property type="evidence" value="ECO:0007669"/>
    <property type="project" value="InterPro"/>
</dbReference>
<feature type="region of interest" description="Disordered" evidence="8">
    <location>
        <begin position="729"/>
        <end position="836"/>
    </location>
</feature>
<dbReference type="GO" id="GO:0005737">
    <property type="term" value="C:cytoplasm"/>
    <property type="evidence" value="ECO:0007669"/>
    <property type="project" value="TreeGrafter"/>
</dbReference>
<dbReference type="InterPro" id="IPR011009">
    <property type="entry name" value="Kinase-like_dom_sf"/>
</dbReference>
<feature type="compositionally biased region" description="Polar residues" evidence="8">
    <location>
        <begin position="230"/>
        <end position="239"/>
    </location>
</feature>
<evidence type="ECO:0000256" key="2">
    <source>
        <dbReference type="ARBA" id="ARBA00022741"/>
    </source>
</evidence>
<gene>
    <name evidence="10" type="ORF">PSNMU_V1.4_AUG-EV-PASAV3_0118890</name>
</gene>
<dbReference type="InterPro" id="IPR017441">
    <property type="entry name" value="Protein_kinase_ATP_BS"/>
</dbReference>
<dbReference type="PROSITE" id="PS00107">
    <property type="entry name" value="PROTEIN_KINASE_ATP"/>
    <property type="match status" value="1"/>
</dbReference>
<dbReference type="PROSITE" id="PS00108">
    <property type="entry name" value="PROTEIN_KINASE_ST"/>
    <property type="match status" value="1"/>
</dbReference>
<feature type="region of interest" description="Disordered" evidence="8">
    <location>
        <begin position="1"/>
        <end position="29"/>
    </location>
</feature>
<dbReference type="SMART" id="SM00220">
    <property type="entry name" value="S_TKc"/>
    <property type="match status" value="1"/>
</dbReference>
<dbReference type="OrthoDB" id="5337378at2759"/>
<evidence type="ECO:0000256" key="8">
    <source>
        <dbReference type="SAM" id="MobiDB-lite"/>
    </source>
</evidence>